<dbReference type="CDD" id="cd00143">
    <property type="entry name" value="PP2Cc"/>
    <property type="match status" value="1"/>
</dbReference>
<reference evidence="3 4" key="1">
    <citation type="journal article" date="2015" name="Plant Cell">
        <title>Oil accumulation by the oleaginous diatom Fistulifera solaris as revealed by the genome and transcriptome.</title>
        <authorList>
            <person name="Tanaka T."/>
            <person name="Maeda Y."/>
            <person name="Veluchamy A."/>
            <person name="Tanaka M."/>
            <person name="Abida H."/>
            <person name="Marechal E."/>
            <person name="Bowler C."/>
            <person name="Muto M."/>
            <person name="Sunaga Y."/>
            <person name="Tanaka M."/>
            <person name="Yoshino T."/>
            <person name="Taniguchi T."/>
            <person name="Fukuda Y."/>
            <person name="Nemoto M."/>
            <person name="Matsumoto M."/>
            <person name="Wong P.S."/>
            <person name="Aburatani S."/>
            <person name="Fujibuchi W."/>
        </authorList>
    </citation>
    <scope>NUCLEOTIDE SEQUENCE [LARGE SCALE GENOMIC DNA]</scope>
    <source>
        <strain evidence="3 4">JPCC DA0580</strain>
    </source>
</reference>
<evidence type="ECO:0000256" key="1">
    <source>
        <dbReference type="SAM" id="MobiDB-lite"/>
    </source>
</evidence>
<organism evidence="3 4">
    <name type="scientific">Fistulifera solaris</name>
    <name type="common">Oleaginous diatom</name>
    <dbReference type="NCBI Taxonomy" id="1519565"/>
    <lineage>
        <taxon>Eukaryota</taxon>
        <taxon>Sar</taxon>
        <taxon>Stramenopiles</taxon>
        <taxon>Ochrophyta</taxon>
        <taxon>Bacillariophyta</taxon>
        <taxon>Bacillariophyceae</taxon>
        <taxon>Bacillariophycidae</taxon>
        <taxon>Naviculales</taxon>
        <taxon>Naviculaceae</taxon>
        <taxon>Fistulifera</taxon>
    </lineage>
</organism>
<dbReference type="AlphaFoldDB" id="A0A1Z5JXQ0"/>
<dbReference type="PROSITE" id="PS51746">
    <property type="entry name" value="PPM_2"/>
    <property type="match status" value="1"/>
</dbReference>
<dbReference type="InterPro" id="IPR001932">
    <property type="entry name" value="PPM-type_phosphatase-like_dom"/>
</dbReference>
<evidence type="ECO:0000313" key="3">
    <source>
        <dbReference type="EMBL" id="GAX18790.1"/>
    </source>
</evidence>
<accession>A0A1Z5JXQ0</accession>
<name>A0A1Z5JXQ0_FISSO</name>
<gene>
    <name evidence="3" type="ORF">FisN_26Hh090</name>
</gene>
<dbReference type="Proteomes" id="UP000198406">
    <property type="component" value="Unassembled WGS sequence"/>
</dbReference>
<dbReference type="GO" id="GO:0004722">
    <property type="term" value="F:protein serine/threonine phosphatase activity"/>
    <property type="evidence" value="ECO:0007669"/>
    <property type="project" value="InterPro"/>
</dbReference>
<protein>
    <recommendedName>
        <fullName evidence="2">PPM-type phosphatase domain-containing protein</fullName>
    </recommendedName>
</protein>
<evidence type="ECO:0000259" key="2">
    <source>
        <dbReference type="PROSITE" id="PS51746"/>
    </source>
</evidence>
<dbReference type="InParanoid" id="A0A1Z5JXQ0"/>
<proteinExistence type="predicted"/>
<keyword evidence="4" id="KW-1185">Reference proteome</keyword>
<dbReference type="OrthoDB" id="10264738at2759"/>
<evidence type="ECO:0000313" key="4">
    <source>
        <dbReference type="Proteomes" id="UP000198406"/>
    </source>
</evidence>
<feature type="region of interest" description="Disordered" evidence="1">
    <location>
        <begin position="252"/>
        <end position="291"/>
    </location>
</feature>
<dbReference type="Gene3D" id="3.60.40.10">
    <property type="entry name" value="PPM-type phosphatase domain"/>
    <property type="match status" value="1"/>
</dbReference>
<dbReference type="InterPro" id="IPR036457">
    <property type="entry name" value="PPM-type-like_dom_sf"/>
</dbReference>
<dbReference type="SUPFAM" id="SSF81606">
    <property type="entry name" value="PP2C-like"/>
    <property type="match status" value="1"/>
</dbReference>
<feature type="domain" description="PPM-type phosphatase" evidence="2">
    <location>
        <begin position="96"/>
        <end position="456"/>
    </location>
</feature>
<sequence>MGCNQSTIKEPEAAVLVEDDEPKKMSAVGATERLVSRAHRIQAKINNNGSSSEVKAPPKLDECGNLMIEEIVRRTNSSIFTETMTLGTKEYPIHVKYAQWTQRGYYPDDPHKENQDEYRVQNPFTNSDRDAMLAVYDGHGKQGHACARYAKKHLGKCVEKQVRLARVKKYKDELRAAGSPESKVFDPHKWPYLNADEYKVCCEKAFAECNQQMHASPDANDKLSGTTAITVHFHGNQMIVCNVGDSRAVLGHWVSDGTGNPDEEEKTEIGNEAPERPRQNDRNKTFPSQGGKMLAIPLSLDQTPYRQDERERVKKAGAAVMSIDQMEGKEEIHEHWGDMVLGEDLDIHGDPPRIWIPGEKYPGTAFTRSLGDRLAKDIGVTAEPEILAKQLTLNDHILIVASDGIFEFITNQEAIDMCLACDSPLHACEALVKAAYDQWLTYENRTDDITLIVCFLSVEKPVPENGEEGTTEDLVALASTMYGEKPHRKRANSVFKSDL</sequence>
<dbReference type="InterPro" id="IPR015655">
    <property type="entry name" value="PP2C"/>
</dbReference>
<dbReference type="EMBL" id="BDSP01000132">
    <property type="protein sequence ID" value="GAX18790.1"/>
    <property type="molecule type" value="Genomic_DNA"/>
</dbReference>
<comment type="caution">
    <text evidence="3">The sequence shown here is derived from an EMBL/GenBank/DDBJ whole genome shotgun (WGS) entry which is preliminary data.</text>
</comment>
<feature type="compositionally biased region" description="Basic and acidic residues" evidence="1">
    <location>
        <begin position="267"/>
        <end position="284"/>
    </location>
</feature>
<dbReference type="SMART" id="SM00332">
    <property type="entry name" value="PP2Cc"/>
    <property type="match status" value="1"/>
</dbReference>
<dbReference type="Pfam" id="PF00481">
    <property type="entry name" value="PP2C"/>
    <property type="match status" value="2"/>
</dbReference>
<dbReference type="PANTHER" id="PTHR47992">
    <property type="entry name" value="PROTEIN PHOSPHATASE"/>
    <property type="match status" value="1"/>
</dbReference>